<proteinExistence type="predicted"/>
<keyword evidence="1" id="KW-0472">Membrane</keyword>
<reference evidence="3 4" key="1">
    <citation type="journal article" date="2013" name="Nat. Commun.">
        <title>Genome sequence and functional genomic analysis of the oil-degrading bacterium Oleispira antarctica.</title>
        <authorList>
            <person name="Kube M."/>
            <person name="Chernikova T.N."/>
            <person name="Al-Ramahi Y."/>
            <person name="Beloqui A."/>
            <person name="Lopez-Cortez N."/>
            <person name="Guazzaroni M.E."/>
            <person name="Heipieper H.J."/>
            <person name="Klages S."/>
            <person name="Kotsyurbenko O.R."/>
            <person name="Langer I."/>
            <person name="Nechitaylo T.Y."/>
            <person name="Lunsdorf H."/>
            <person name="Fernandez M."/>
            <person name="Juarez S."/>
            <person name="Ciordia S."/>
            <person name="Singer A."/>
            <person name="Kagan O."/>
            <person name="Egorova O."/>
            <person name="Petit P.A."/>
            <person name="Stogios P."/>
            <person name="Kim Y."/>
            <person name="Tchigvintsev A."/>
            <person name="Flick R."/>
            <person name="Denaro R."/>
            <person name="Genovese M."/>
            <person name="Albar J.P."/>
            <person name="Reva O.N."/>
            <person name="Martinez-Gomariz M."/>
            <person name="Tran H."/>
            <person name="Ferrer M."/>
            <person name="Savchenko A."/>
            <person name="Yakunin A.F."/>
            <person name="Yakimov M.M."/>
            <person name="Golyshina O.V."/>
            <person name="Reinhardt R."/>
            <person name="Golyshin P.N."/>
        </authorList>
    </citation>
    <scope>NUCLEOTIDE SEQUENCE [LARGE SCALE GENOMIC DNA]</scope>
</reference>
<name>R4YKT8_OLEAN</name>
<feature type="transmembrane region" description="Helical" evidence="1">
    <location>
        <begin position="56"/>
        <end position="73"/>
    </location>
</feature>
<feature type="transmembrane region" description="Helical" evidence="1">
    <location>
        <begin position="148"/>
        <end position="168"/>
    </location>
</feature>
<dbReference type="InterPro" id="IPR006694">
    <property type="entry name" value="Fatty_acid_hydroxylase"/>
</dbReference>
<dbReference type="KEGG" id="oai:OLEAN_C09460"/>
<organism evidence="3 4">
    <name type="scientific">Oleispira antarctica RB-8</name>
    <dbReference type="NCBI Taxonomy" id="698738"/>
    <lineage>
        <taxon>Bacteria</taxon>
        <taxon>Pseudomonadati</taxon>
        <taxon>Pseudomonadota</taxon>
        <taxon>Gammaproteobacteria</taxon>
        <taxon>Oceanospirillales</taxon>
        <taxon>Oceanospirillaceae</taxon>
        <taxon>Oleispira</taxon>
    </lineage>
</organism>
<dbReference type="GO" id="GO:0005506">
    <property type="term" value="F:iron ion binding"/>
    <property type="evidence" value="ECO:0007669"/>
    <property type="project" value="InterPro"/>
</dbReference>
<keyword evidence="1" id="KW-0812">Transmembrane</keyword>
<evidence type="ECO:0000313" key="4">
    <source>
        <dbReference type="Proteomes" id="UP000032749"/>
    </source>
</evidence>
<keyword evidence="4" id="KW-1185">Reference proteome</keyword>
<dbReference type="GO" id="GO:0016491">
    <property type="term" value="F:oxidoreductase activity"/>
    <property type="evidence" value="ECO:0007669"/>
    <property type="project" value="InterPro"/>
</dbReference>
<evidence type="ECO:0000256" key="1">
    <source>
        <dbReference type="SAM" id="Phobius"/>
    </source>
</evidence>
<sequence>MAKMTLEAMTRFRYLYRTGISNGYSGWIHMLSVLAVGLGTIFYSMSQVQSASWMEWMVFPLTMLVVNFSEYYAHRWLGHRKTKYGKLFYSRHTGDHHSFFLEHSMDYEAVSDWRVVLFPVYLIFAFLCGLILPGGYLLSEVFNMNVAYIYAAAGISGYLLYEIMHFSYHIPRRHWAEKIFLVIPGWKQLRHLHVLHHKRDKMGEANFNITLPIFDVLLGTLFWQPIAEFEKEYAFEAKGRTK</sequence>
<dbReference type="EMBL" id="FO203512">
    <property type="protein sequence ID" value="CCK75122.1"/>
    <property type="molecule type" value="Genomic_DNA"/>
</dbReference>
<feature type="transmembrane region" description="Helical" evidence="1">
    <location>
        <begin position="21"/>
        <end position="44"/>
    </location>
</feature>
<dbReference type="AlphaFoldDB" id="R4YKT8"/>
<feature type="domain" description="Fatty acid hydroxylase" evidence="2">
    <location>
        <begin position="60"/>
        <end position="220"/>
    </location>
</feature>
<evidence type="ECO:0000259" key="2">
    <source>
        <dbReference type="Pfam" id="PF04116"/>
    </source>
</evidence>
<dbReference type="STRING" id="698738.OLEAN_C09460"/>
<dbReference type="GO" id="GO:0008610">
    <property type="term" value="P:lipid biosynthetic process"/>
    <property type="evidence" value="ECO:0007669"/>
    <property type="project" value="InterPro"/>
</dbReference>
<feature type="transmembrane region" description="Helical" evidence="1">
    <location>
        <begin position="115"/>
        <end position="136"/>
    </location>
</feature>
<dbReference type="Pfam" id="PF04116">
    <property type="entry name" value="FA_hydroxylase"/>
    <property type="match status" value="1"/>
</dbReference>
<dbReference type="OrthoDB" id="5965958at2"/>
<accession>R4YKT8</accession>
<dbReference type="HOGENOM" id="CLU_092387_0_0_6"/>
<dbReference type="Proteomes" id="UP000032749">
    <property type="component" value="Chromosome"/>
</dbReference>
<keyword evidence="1" id="KW-1133">Transmembrane helix</keyword>
<evidence type="ECO:0000313" key="3">
    <source>
        <dbReference type="EMBL" id="CCK75122.1"/>
    </source>
</evidence>
<gene>
    <name evidence="3" type="ORF">OLEAN_C09460</name>
</gene>
<dbReference type="PATRIC" id="fig|698738.3.peg.987"/>
<protein>
    <recommendedName>
        <fullName evidence="2">Fatty acid hydroxylase domain-containing protein</fullName>
    </recommendedName>
</protein>